<sequence length="295" mass="32353">MTANTAEVASDSECENEQEHKTEADIDERHQQEHQEQQERRLQPGQPPNAPLLNAISATTRTASVTRLPSFAIIITVREPKPELELEMETPSDSHSSPSPLASLAAKVTAKLLAQHQLQAQTDPARTNANYSFDSESLRNLLRFSSQILAPAHVTPASPFVIMHALLLVHRILGQQQQKQQQEPTYESNSAFATQISPSSQETPSTASASNSAPPLPSSLSSPTNLLLAGIILADNYLNDHPVHASVFSNFQPSTTHSIRSIKHDALLCLGYNVGVNEREFGQWCTVVRKWSSNI</sequence>
<gene>
    <name evidence="2" type="ORF">HK100_005329</name>
</gene>
<dbReference type="Proteomes" id="UP001211907">
    <property type="component" value="Unassembled WGS sequence"/>
</dbReference>
<evidence type="ECO:0000313" key="3">
    <source>
        <dbReference type="Proteomes" id="UP001211907"/>
    </source>
</evidence>
<comment type="caution">
    <text evidence="2">The sequence shown here is derived from an EMBL/GenBank/DDBJ whole genome shotgun (WGS) entry which is preliminary data.</text>
</comment>
<reference evidence="2" key="1">
    <citation type="submission" date="2020-05" db="EMBL/GenBank/DDBJ databases">
        <title>Phylogenomic resolution of chytrid fungi.</title>
        <authorList>
            <person name="Stajich J.E."/>
            <person name="Amses K."/>
            <person name="Simmons R."/>
            <person name="Seto K."/>
            <person name="Myers J."/>
            <person name="Bonds A."/>
            <person name="Quandt C.A."/>
            <person name="Barry K."/>
            <person name="Liu P."/>
            <person name="Grigoriev I."/>
            <person name="Longcore J.E."/>
            <person name="James T.Y."/>
        </authorList>
    </citation>
    <scope>NUCLEOTIDE SEQUENCE</scope>
    <source>
        <strain evidence="2">JEL0513</strain>
    </source>
</reference>
<organism evidence="2 3">
    <name type="scientific">Physocladia obscura</name>
    <dbReference type="NCBI Taxonomy" id="109957"/>
    <lineage>
        <taxon>Eukaryota</taxon>
        <taxon>Fungi</taxon>
        <taxon>Fungi incertae sedis</taxon>
        <taxon>Chytridiomycota</taxon>
        <taxon>Chytridiomycota incertae sedis</taxon>
        <taxon>Chytridiomycetes</taxon>
        <taxon>Chytridiales</taxon>
        <taxon>Chytriomycetaceae</taxon>
        <taxon>Physocladia</taxon>
    </lineage>
</organism>
<feature type="compositionally biased region" description="Low complexity" evidence="1">
    <location>
        <begin position="203"/>
        <end position="217"/>
    </location>
</feature>
<feature type="region of interest" description="Disordered" evidence="1">
    <location>
        <begin position="179"/>
        <end position="217"/>
    </location>
</feature>
<name>A0AAD5XHF3_9FUNG</name>
<evidence type="ECO:0000256" key="1">
    <source>
        <dbReference type="SAM" id="MobiDB-lite"/>
    </source>
</evidence>
<dbReference type="EMBL" id="JADGJH010000025">
    <property type="protein sequence ID" value="KAJ3141933.1"/>
    <property type="molecule type" value="Genomic_DNA"/>
</dbReference>
<feature type="compositionally biased region" description="Basic and acidic residues" evidence="1">
    <location>
        <begin position="17"/>
        <end position="42"/>
    </location>
</feature>
<dbReference type="AlphaFoldDB" id="A0AAD5XHF3"/>
<keyword evidence="3" id="KW-1185">Reference proteome</keyword>
<evidence type="ECO:0000313" key="2">
    <source>
        <dbReference type="EMBL" id="KAJ3141933.1"/>
    </source>
</evidence>
<accession>A0AAD5XHF3</accession>
<protein>
    <submittedName>
        <fullName evidence="2">Uncharacterized protein</fullName>
    </submittedName>
</protein>
<feature type="region of interest" description="Disordered" evidence="1">
    <location>
        <begin position="1"/>
        <end position="53"/>
    </location>
</feature>
<dbReference type="Gene3D" id="1.10.472.10">
    <property type="entry name" value="Cyclin-like"/>
    <property type="match status" value="1"/>
</dbReference>
<proteinExistence type="predicted"/>
<feature type="compositionally biased region" description="Polar residues" evidence="1">
    <location>
        <begin position="183"/>
        <end position="202"/>
    </location>
</feature>